<evidence type="ECO:0000313" key="3">
    <source>
        <dbReference type="Proteomes" id="UP000479710"/>
    </source>
</evidence>
<proteinExistence type="predicted"/>
<organism evidence="2 3">
    <name type="scientific">Oryza meyeriana var. granulata</name>
    <dbReference type="NCBI Taxonomy" id="110450"/>
    <lineage>
        <taxon>Eukaryota</taxon>
        <taxon>Viridiplantae</taxon>
        <taxon>Streptophyta</taxon>
        <taxon>Embryophyta</taxon>
        <taxon>Tracheophyta</taxon>
        <taxon>Spermatophyta</taxon>
        <taxon>Magnoliopsida</taxon>
        <taxon>Liliopsida</taxon>
        <taxon>Poales</taxon>
        <taxon>Poaceae</taxon>
        <taxon>BOP clade</taxon>
        <taxon>Oryzoideae</taxon>
        <taxon>Oryzeae</taxon>
        <taxon>Oryzinae</taxon>
        <taxon>Oryza</taxon>
        <taxon>Oryza meyeriana</taxon>
    </lineage>
</organism>
<evidence type="ECO:0000313" key="2">
    <source>
        <dbReference type="EMBL" id="KAF0910072.1"/>
    </source>
</evidence>
<keyword evidence="3" id="KW-1185">Reference proteome</keyword>
<dbReference type="CDD" id="cd04480">
    <property type="entry name" value="RPA1_DBD_A_like"/>
    <property type="match status" value="1"/>
</dbReference>
<protein>
    <recommendedName>
        <fullName evidence="1">Replication protein A 70 kDa DNA-binding subunit B/D first OB fold domain-containing protein</fullName>
    </recommendedName>
</protein>
<dbReference type="Pfam" id="PF02721">
    <property type="entry name" value="DUF223"/>
    <property type="match status" value="1"/>
</dbReference>
<dbReference type="EMBL" id="SPHZ02000006">
    <property type="protein sequence ID" value="KAF0910072.1"/>
    <property type="molecule type" value="Genomic_DNA"/>
</dbReference>
<feature type="non-terminal residue" evidence="2">
    <location>
        <position position="207"/>
    </location>
</feature>
<comment type="caution">
    <text evidence="2">The sequence shown here is derived from an EMBL/GenBank/DDBJ whole genome shotgun (WGS) entry which is preliminary data.</text>
</comment>
<name>A0A6G1DCS1_9ORYZ</name>
<dbReference type="PANTHER" id="PTHR47165:SF4">
    <property type="entry name" value="OS03G0429900 PROTEIN"/>
    <property type="match status" value="1"/>
</dbReference>
<dbReference type="Proteomes" id="UP000479710">
    <property type="component" value="Unassembled WGS sequence"/>
</dbReference>
<feature type="domain" description="Replication protein A 70 kDa DNA-binding subunit B/D first OB fold" evidence="1">
    <location>
        <begin position="73"/>
        <end position="175"/>
    </location>
</feature>
<sequence>MEAGSTVAKMADEVAMPYSAALGEVSTVVRHSSGDGVLDPEAAFAAVVLAPTKSGEVIYTARPMTKGKTAMAYKKLSELTTRGQTCNIKVKVMRMWDSINLATDELLSLDMILMDEQGDVIHATKWKNLIDSYKTKINESSVYIFSNFKVQESHRYHPVDNDLKITFMYNTKVKQVKESAESFPKYYFDFATSDTLQDRANKDQHLS</sequence>
<dbReference type="InterPro" id="IPR012340">
    <property type="entry name" value="NA-bd_OB-fold"/>
</dbReference>
<accession>A0A6G1DCS1</accession>
<gene>
    <name evidence="2" type="ORF">E2562_001308</name>
</gene>
<dbReference type="PANTHER" id="PTHR47165">
    <property type="entry name" value="OS03G0429900 PROTEIN"/>
    <property type="match status" value="1"/>
</dbReference>
<reference evidence="2 3" key="1">
    <citation type="submission" date="2019-11" db="EMBL/GenBank/DDBJ databases">
        <title>Whole genome sequence of Oryza granulata.</title>
        <authorList>
            <person name="Li W."/>
        </authorList>
    </citation>
    <scope>NUCLEOTIDE SEQUENCE [LARGE SCALE GENOMIC DNA]</scope>
    <source>
        <strain evidence="3">cv. Menghai</strain>
        <tissue evidence="2">Leaf</tissue>
    </source>
</reference>
<dbReference type="InterPro" id="IPR003871">
    <property type="entry name" value="RFA1B/D_OB_1st"/>
</dbReference>
<evidence type="ECO:0000259" key="1">
    <source>
        <dbReference type="Pfam" id="PF02721"/>
    </source>
</evidence>
<dbReference type="AlphaFoldDB" id="A0A6G1DCS1"/>
<dbReference type="OrthoDB" id="671853at2759"/>
<dbReference type="Gene3D" id="2.40.50.140">
    <property type="entry name" value="Nucleic acid-binding proteins"/>
    <property type="match status" value="1"/>
</dbReference>
<dbReference type="SUPFAM" id="SSF50249">
    <property type="entry name" value="Nucleic acid-binding proteins"/>
    <property type="match status" value="1"/>
</dbReference>